<reference evidence="2" key="1">
    <citation type="submission" date="2023-03" db="EMBL/GenBank/DDBJ databases">
        <title>Massive genome expansion in bonnet fungi (Mycena s.s.) driven by repeated elements and novel gene families across ecological guilds.</title>
        <authorList>
            <consortium name="Lawrence Berkeley National Laboratory"/>
            <person name="Harder C.B."/>
            <person name="Miyauchi S."/>
            <person name="Viragh M."/>
            <person name="Kuo A."/>
            <person name="Thoen E."/>
            <person name="Andreopoulos B."/>
            <person name="Lu D."/>
            <person name="Skrede I."/>
            <person name="Drula E."/>
            <person name="Henrissat B."/>
            <person name="Morin E."/>
            <person name="Kohler A."/>
            <person name="Barry K."/>
            <person name="LaButti K."/>
            <person name="Morin E."/>
            <person name="Salamov A."/>
            <person name="Lipzen A."/>
            <person name="Mereny Z."/>
            <person name="Hegedus B."/>
            <person name="Baldrian P."/>
            <person name="Stursova M."/>
            <person name="Weitz H."/>
            <person name="Taylor A."/>
            <person name="Grigoriev I.V."/>
            <person name="Nagy L.G."/>
            <person name="Martin F."/>
            <person name="Kauserud H."/>
        </authorList>
    </citation>
    <scope>NUCLEOTIDE SEQUENCE</scope>
    <source>
        <strain evidence="2">CBHHK173m</strain>
    </source>
</reference>
<comment type="caution">
    <text evidence="2">The sequence shown here is derived from an EMBL/GenBank/DDBJ whole genome shotgun (WGS) entry which is preliminary data.</text>
</comment>
<gene>
    <name evidence="2" type="ORF">B0H15DRAFT_807348</name>
</gene>
<feature type="region of interest" description="Disordered" evidence="1">
    <location>
        <begin position="498"/>
        <end position="533"/>
    </location>
</feature>
<proteinExistence type="predicted"/>
<sequence length="903" mass="99510">MSKDTNSPASFSENWRADPPHLSGSAADTQFESVRTHAEFDSVSASGARTTPPIARGLAATGGDPSPVPPGSPSPGTASPRAVSGLTAKLVADGTGGFYLVQVETGLRIDFIDDESIPAPEDVLRAQAANGPGSDRSAPTVSDTSDMVFTRVSDPAVSPELQRGADAALPPRRAGETTDDFDRRAAATLNRRERAAAAFTEPRSDLGNPGIRAGAPTAHFEDIGSISTAMNRPPRTNASARMGPGPGNVSHTGYLTSNDNANDPSDVFEEFRNETDDNIRRIVDRQLGEELVLPVRVKPPKLDTPRKFTGVDDHMEFIRWLERTVSWMRTMFYGGPDIDEYRVTVLKSLLEGVALDWYIDFVENEDSDVHQGFVDILCSLHRRFITTATAHHALRDFDAIRYRAEDGPLRLMDELETCSRRMREPMPEVIIRQRFMRQIPPELHDDLMALRGISPTYSSIQQMRDHASQLWEAGKTSRGGRGRATATHAPRAELPKTSVFPKRTTPDTKNCVAGPPAGHPTGHLPGPRPTPRVGTGLHSEKTCFKCGVLGHIGSDPICSKYNDPAPSRPRLGAQRVYDSYAADDNELNLGDDEYPVDDNWGGLQYEGEGDPEEPEHGPDLANLAEAAELGEPRLGTIRFQYYALRVAADDEVGTTPALEMLSALPLSLRAPGHFGSMAAEDCQTIERHRASRGLRPFTVLERERVTTELRRDHHYVDDPVESFAMRAEAFERRHGEGAWPRSVADEWDALLRLSMAENIRDIRRHTSLAAVALAPEPTALEIGLMTIDELAPLMDPLVRRIDQLRGMRNCLSGVNTLGRDALAKIDERLRMPRGSTSRACTAVISKKFLQKIGTELGLCVEIVREKLDFYLHKALDKEAIIYSGKQRALFFPWENHIGFLLKK</sequence>
<feature type="region of interest" description="Disordered" evidence="1">
    <location>
        <begin position="157"/>
        <end position="179"/>
    </location>
</feature>
<keyword evidence="3" id="KW-1185">Reference proteome</keyword>
<dbReference type="AlphaFoldDB" id="A0AAD6TRN6"/>
<organism evidence="2 3">
    <name type="scientific">Mycena belliarum</name>
    <dbReference type="NCBI Taxonomy" id="1033014"/>
    <lineage>
        <taxon>Eukaryota</taxon>
        <taxon>Fungi</taxon>
        <taxon>Dikarya</taxon>
        <taxon>Basidiomycota</taxon>
        <taxon>Agaricomycotina</taxon>
        <taxon>Agaricomycetes</taxon>
        <taxon>Agaricomycetidae</taxon>
        <taxon>Agaricales</taxon>
        <taxon>Marasmiineae</taxon>
        <taxon>Mycenaceae</taxon>
        <taxon>Mycena</taxon>
    </lineage>
</organism>
<feature type="compositionally biased region" description="Polar residues" evidence="1">
    <location>
        <begin position="1"/>
        <end position="13"/>
    </location>
</feature>
<dbReference type="EMBL" id="JARJCN010000143">
    <property type="protein sequence ID" value="KAJ7068950.1"/>
    <property type="molecule type" value="Genomic_DNA"/>
</dbReference>
<dbReference type="Proteomes" id="UP001222325">
    <property type="component" value="Unassembled WGS sequence"/>
</dbReference>
<evidence type="ECO:0000256" key="1">
    <source>
        <dbReference type="SAM" id="MobiDB-lite"/>
    </source>
</evidence>
<feature type="region of interest" description="Disordered" evidence="1">
    <location>
        <begin position="1"/>
        <end position="81"/>
    </location>
</feature>
<evidence type="ECO:0000313" key="2">
    <source>
        <dbReference type="EMBL" id="KAJ7068950.1"/>
    </source>
</evidence>
<protein>
    <submittedName>
        <fullName evidence="2">Uncharacterized protein</fullName>
    </submittedName>
</protein>
<evidence type="ECO:0000313" key="3">
    <source>
        <dbReference type="Proteomes" id="UP001222325"/>
    </source>
</evidence>
<accession>A0AAD6TRN6</accession>
<name>A0AAD6TRN6_9AGAR</name>